<gene>
    <name evidence="1" type="ORF">DespoDRAFT_02044</name>
</gene>
<protein>
    <submittedName>
        <fullName evidence="1">Uncharacterized protein</fullName>
    </submittedName>
</protein>
<dbReference type="eggNOG" id="ENOG502ZBPU">
    <property type="taxonomic scope" value="Bacteria"/>
</dbReference>
<evidence type="ECO:0000313" key="2">
    <source>
        <dbReference type="Proteomes" id="UP000005778"/>
    </source>
</evidence>
<sequence length="144" mass="16272">MAKMFYTGNRESKLLSKIESSKERERIKTISAIRDNIDSFSNKVSMKLIETGLIETVSKSSVENQIVRCLDNLCRAEDFDIDYAVAPFRSLVSNPNIASLYLTAFVVENLINHKDVIDIYGSDDDIYFCIQKELTALMEGSSGR</sequence>
<dbReference type="Proteomes" id="UP000005778">
    <property type="component" value="Chromosome"/>
</dbReference>
<organism evidence="1 2">
    <name type="scientific">Desulfobacter postgatei 2ac9</name>
    <dbReference type="NCBI Taxonomy" id="879212"/>
    <lineage>
        <taxon>Bacteria</taxon>
        <taxon>Pseudomonadati</taxon>
        <taxon>Thermodesulfobacteriota</taxon>
        <taxon>Desulfobacteria</taxon>
        <taxon>Desulfobacterales</taxon>
        <taxon>Desulfobacteraceae</taxon>
        <taxon>Desulfobacter</taxon>
    </lineage>
</organism>
<reference evidence="1 2" key="2">
    <citation type="submission" date="2012-02" db="EMBL/GenBank/DDBJ databases">
        <title>Improved High-Quality Draft sequence of Desulfobacter postgatei 2ac9.</title>
        <authorList>
            <consortium name="US DOE Joint Genome Institute"/>
            <person name="Lucas S."/>
            <person name="Han J."/>
            <person name="Lapidus A."/>
            <person name="Cheng J.-F."/>
            <person name="Goodwin L."/>
            <person name="Pitluck S."/>
            <person name="Peters L."/>
            <person name="Ovchinnikova G."/>
            <person name="Held B."/>
            <person name="Detter J.C."/>
            <person name="Han C."/>
            <person name="Tapia R."/>
            <person name="Land M."/>
            <person name="Hauser L."/>
            <person name="Kyrpides N."/>
            <person name="Ivanova N."/>
            <person name="Pagani I."/>
            <person name="Orellana R."/>
            <person name="Lovley D."/>
            <person name="Woyke T."/>
        </authorList>
    </citation>
    <scope>NUCLEOTIDE SEQUENCE [LARGE SCALE GENOMIC DNA]</scope>
    <source>
        <strain evidence="1 2">2ac9</strain>
    </source>
</reference>
<dbReference type="EMBL" id="CM001488">
    <property type="protein sequence ID" value="EIM63943.1"/>
    <property type="molecule type" value="Genomic_DNA"/>
</dbReference>
<dbReference type="OrthoDB" id="5509144at2"/>
<accession>I5B380</accession>
<proteinExistence type="predicted"/>
<dbReference type="AlphaFoldDB" id="I5B380"/>
<name>I5B380_9BACT</name>
<dbReference type="HOGENOM" id="CLU_1812638_0_0_7"/>
<dbReference type="RefSeq" id="WP_004073329.1">
    <property type="nucleotide sequence ID" value="NZ_CM001488.1"/>
</dbReference>
<keyword evidence="2" id="KW-1185">Reference proteome</keyword>
<reference evidence="1 2" key="1">
    <citation type="submission" date="2011-09" db="EMBL/GenBank/DDBJ databases">
        <authorList>
            <consortium name="US DOE Joint Genome Institute (JGI-PGF)"/>
            <person name="Lucas S."/>
            <person name="Han J."/>
            <person name="Lapidus A."/>
            <person name="Cheng J.-F."/>
            <person name="Goodwin L."/>
            <person name="Pitluck S."/>
            <person name="Peters L."/>
            <person name="Land M.L."/>
            <person name="Hauser L."/>
            <person name="Orellana R."/>
            <person name="Lovley D."/>
            <person name="Woyke T.J."/>
        </authorList>
    </citation>
    <scope>NUCLEOTIDE SEQUENCE [LARGE SCALE GENOMIC DNA]</scope>
    <source>
        <strain evidence="1 2">2ac9</strain>
    </source>
</reference>
<evidence type="ECO:0000313" key="1">
    <source>
        <dbReference type="EMBL" id="EIM63943.1"/>
    </source>
</evidence>